<keyword evidence="4" id="KW-1185">Reference proteome</keyword>
<dbReference type="InterPro" id="IPR039564">
    <property type="entry name" value="Peptidase_C39-like"/>
</dbReference>
<dbReference type="HOGENOM" id="CLU_055782_3_1_9"/>
<feature type="domain" description="Peptidase C39-like" evidence="2">
    <location>
        <begin position="129"/>
        <end position="262"/>
    </location>
</feature>
<proteinExistence type="predicted"/>
<keyword evidence="1" id="KW-0472">Membrane</keyword>
<dbReference type="Proteomes" id="UP000008467">
    <property type="component" value="Chromosome"/>
</dbReference>
<reference evidence="3 4" key="1">
    <citation type="journal article" date="2011" name="J. Bacteriol.">
        <title>Complete genome sequence of the cellulose-degrading bacterium Cellulosilyticum lentocellum.</title>
        <authorList>
            <consortium name="US DOE Joint Genome Institute"/>
            <person name="Miller D.A."/>
            <person name="Suen G."/>
            <person name="Bruce D."/>
            <person name="Copeland A."/>
            <person name="Cheng J.F."/>
            <person name="Detter C."/>
            <person name="Goodwin L.A."/>
            <person name="Han C.S."/>
            <person name="Hauser L.J."/>
            <person name="Land M.L."/>
            <person name="Lapidus A."/>
            <person name="Lucas S."/>
            <person name="Meincke L."/>
            <person name="Pitluck S."/>
            <person name="Tapia R."/>
            <person name="Teshima H."/>
            <person name="Woyke T."/>
            <person name="Fox B.G."/>
            <person name="Angert E.R."/>
            <person name="Currie C.R."/>
        </authorList>
    </citation>
    <scope>NUCLEOTIDE SEQUENCE [LARGE SCALE GENOMIC DNA]</scope>
    <source>
        <strain evidence="4">ATCC 49066 / DSM 5427 / NCIMB 11756 / RHM5</strain>
    </source>
</reference>
<evidence type="ECO:0000313" key="3">
    <source>
        <dbReference type="EMBL" id="ADZ85116.1"/>
    </source>
</evidence>
<evidence type="ECO:0000313" key="4">
    <source>
        <dbReference type="Proteomes" id="UP000008467"/>
    </source>
</evidence>
<dbReference type="AlphaFoldDB" id="F2JRT6"/>
<dbReference type="Pfam" id="PF13529">
    <property type="entry name" value="Peptidase_C39_2"/>
    <property type="match status" value="1"/>
</dbReference>
<keyword evidence="1" id="KW-0812">Transmembrane</keyword>
<evidence type="ECO:0000259" key="2">
    <source>
        <dbReference type="Pfam" id="PF13529"/>
    </source>
</evidence>
<protein>
    <recommendedName>
        <fullName evidence="2">Peptidase C39-like domain-containing protein</fullName>
    </recommendedName>
</protein>
<dbReference type="KEGG" id="cle:Clole_3429"/>
<dbReference type="eggNOG" id="COG0768">
    <property type="taxonomic scope" value="Bacteria"/>
</dbReference>
<dbReference type="Gene3D" id="3.90.70.10">
    <property type="entry name" value="Cysteine proteinases"/>
    <property type="match status" value="1"/>
</dbReference>
<gene>
    <name evidence="3" type="ordered locus">Clole_3429</name>
</gene>
<organism evidence="3 4">
    <name type="scientific">Cellulosilyticum lentocellum (strain ATCC 49066 / DSM 5427 / NCIMB 11756 / RHM5)</name>
    <name type="common">Clostridium lentocellum</name>
    <dbReference type="NCBI Taxonomy" id="642492"/>
    <lineage>
        <taxon>Bacteria</taxon>
        <taxon>Bacillati</taxon>
        <taxon>Bacillota</taxon>
        <taxon>Clostridia</taxon>
        <taxon>Lachnospirales</taxon>
        <taxon>Cellulosilyticaceae</taxon>
        <taxon>Cellulosilyticum</taxon>
    </lineage>
</organism>
<dbReference type="EMBL" id="CP002582">
    <property type="protein sequence ID" value="ADZ85116.1"/>
    <property type="molecule type" value="Genomic_DNA"/>
</dbReference>
<keyword evidence="1" id="KW-1133">Transmembrane helix</keyword>
<dbReference type="RefSeq" id="WP_013658392.1">
    <property type="nucleotide sequence ID" value="NC_015275.1"/>
</dbReference>
<accession>F2JRT6</accession>
<sequence>MNENPGNYLTKSPTYKRTTIKSKKKHKRKQLIQATRYIFFWLLILCVAALVKKTFFSFPTSSVPETILYSSESSDILADANYSDYPASLLELAEKKPETIAFVNNYANYLANLEDKSPISITKDYTPGEIPLFIQWDTRWGYEHYGDDFIAVNGCGPTALSMVAVGLTGNTELNPKAIADFSYEQGYLVEGRGSSWDLMTKGAETLGITSEELPLNDDVIISRLTNGNPIIASMRPGDFTTSGHFIVLTGIAPNGKIIVNDSDSLIRSNQTWDLDTLTKQIKNLWAFSS</sequence>
<name>F2JRT6_CELLD</name>
<evidence type="ECO:0000256" key="1">
    <source>
        <dbReference type="SAM" id="Phobius"/>
    </source>
</evidence>
<feature type="transmembrane region" description="Helical" evidence="1">
    <location>
        <begin position="31"/>
        <end position="51"/>
    </location>
</feature>